<evidence type="ECO:0000313" key="1">
    <source>
        <dbReference type="EMBL" id="KAL2711941.1"/>
    </source>
</evidence>
<accession>A0ABD1ZUA7</accession>
<reference evidence="1 2" key="1">
    <citation type="journal article" date="2024" name="Ann. Entomol. Soc. Am.">
        <title>Genomic analyses of the southern and eastern yellowjacket wasps (Hymenoptera: Vespidae) reveal evolutionary signatures of social life.</title>
        <authorList>
            <person name="Catto M.A."/>
            <person name="Caine P.B."/>
            <person name="Orr S.E."/>
            <person name="Hunt B.G."/>
            <person name="Goodisman M.A.D."/>
        </authorList>
    </citation>
    <scope>NUCLEOTIDE SEQUENCE [LARGE SCALE GENOMIC DNA]</scope>
    <source>
        <strain evidence="1">233</strain>
        <tissue evidence="1">Head and thorax</tissue>
    </source>
</reference>
<organism evidence="1 2">
    <name type="scientific">Vespula squamosa</name>
    <name type="common">Southern yellow jacket</name>
    <name type="synonym">Wasp</name>
    <dbReference type="NCBI Taxonomy" id="30214"/>
    <lineage>
        <taxon>Eukaryota</taxon>
        <taxon>Metazoa</taxon>
        <taxon>Ecdysozoa</taxon>
        <taxon>Arthropoda</taxon>
        <taxon>Hexapoda</taxon>
        <taxon>Insecta</taxon>
        <taxon>Pterygota</taxon>
        <taxon>Neoptera</taxon>
        <taxon>Endopterygota</taxon>
        <taxon>Hymenoptera</taxon>
        <taxon>Apocrita</taxon>
        <taxon>Aculeata</taxon>
        <taxon>Vespoidea</taxon>
        <taxon>Vespidae</taxon>
        <taxon>Vespinae</taxon>
        <taxon>Vespula</taxon>
    </lineage>
</organism>
<keyword evidence="2" id="KW-1185">Reference proteome</keyword>
<protein>
    <submittedName>
        <fullName evidence="1">Uncharacterized protein</fullName>
    </submittedName>
</protein>
<name>A0ABD1ZUA7_VESSQ</name>
<gene>
    <name evidence="1" type="ORF">V1478_018176</name>
</gene>
<evidence type="ECO:0000313" key="2">
    <source>
        <dbReference type="Proteomes" id="UP001607302"/>
    </source>
</evidence>
<sequence length="84" mass="9714">METVLHHLQRKIKFVINDNCILNVGEREISLSSDQHARTVYTNANIYLLIHFQRCNFQVIIMHNGSVQAKDDFNIPEISGVNFT</sequence>
<comment type="caution">
    <text evidence="1">The sequence shown here is derived from an EMBL/GenBank/DDBJ whole genome shotgun (WGS) entry which is preliminary data.</text>
</comment>
<dbReference type="EMBL" id="JAUDFV010000167">
    <property type="protein sequence ID" value="KAL2711941.1"/>
    <property type="molecule type" value="Genomic_DNA"/>
</dbReference>
<dbReference type="Proteomes" id="UP001607302">
    <property type="component" value="Unassembled WGS sequence"/>
</dbReference>
<dbReference type="AlphaFoldDB" id="A0ABD1ZUA7"/>
<proteinExistence type="predicted"/>